<keyword evidence="2" id="KW-0663">Pyridoxal phosphate</keyword>
<dbReference type="PANTHER" id="PTHR11601">
    <property type="entry name" value="CYSTEINE DESULFURYLASE FAMILY MEMBER"/>
    <property type="match status" value="1"/>
</dbReference>
<dbReference type="Gene3D" id="1.10.260.50">
    <property type="match status" value="1"/>
</dbReference>
<reference evidence="4 5" key="1">
    <citation type="submission" date="2021-03" db="EMBL/GenBank/DDBJ databases">
        <title>Genomic Encyclopedia of Type Strains, Phase IV (KMG-IV): sequencing the most valuable type-strain genomes for metagenomic binning, comparative biology and taxonomic classification.</title>
        <authorList>
            <person name="Goeker M."/>
        </authorList>
    </citation>
    <scope>NUCLEOTIDE SEQUENCE [LARGE SCALE GENOMIC DNA]</scope>
    <source>
        <strain evidence="4 5">DSM 24004</strain>
    </source>
</reference>
<name>A0ABS4GAW5_9FIRM</name>
<dbReference type="Gene3D" id="3.40.640.10">
    <property type="entry name" value="Type I PLP-dependent aspartate aminotransferase-like (Major domain)"/>
    <property type="match status" value="1"/>
</dbReference>
<evidence type="ECO:0000259" key="3">
    <source>
        <dbReference type="Pfam" id="PF00266"/>
    </source>
</evidence>
<dbReference type="InterPro" id="IPR015421">
    <property type="entry name" value="PyrdxlP-dep_Trfase_major"/>
</dbReference>
<dbReference type="PROSITE" id="PS00018">
    <property type="entry name" value="EF_HAND_1"/>
    <property type="match status" value="1"/>
</dbReference>
<keyword evidence="4" id="KW-0808">Transferase</keyword>
<evidence type="ECO:0000256" key="1">
    <source>
        <dbReference type="ARBA" id="ARBA00001933"/>
    </source>
</evidence>
<dbReference type="PIRSF" id="PIRSF005572">
    <property type="entry name" value="NifS"/>
    <property type="match status" value="1"/>
</dbReference>
<sequence length="388" mass="43762">MEIYLDNSATTKTRAEVMESIIDIYENNYGNPSSLHRMGMEIEKKIDWARKSVAKVINARTEEIYFTGGGTESNNIAILGYLSNFFISKCVDKTFNVITTKIEHPSVYNIFKQFESVLDVRYLDVDSSGKIEISELENRIDENTLLVSIMQVNNELGTVQDLDKIIEIVKSKNRRTKIHVDAIQAFGKMKVDTKKTLVDTMSFSSHKVHGPKGVGGLYVRSGYKINPIYFGASQEKGIRPGTENTAGIVGFGKACELICDNFQAETEKLYNLKKQYGMRLIQKIDDIKINSDLGRNSAPHILSISFKNIRGEVLVHYLERKGIYVSTGSACSSKVKSDNRILKSIGLNKEYVDGTIRISFGHYNSVDEIEYVVNTIKQSVNEIRMIMK</sequence>
<dbReference type="PANTHER" id="PTHR11601:SF50">
    <property type="entry name" value="CYSTEINE DESULFURASE ISCS 2-RELATED"/>
    <property type="match status" value="1"/>
</dbReference>
<feature type="domain" description="Aminotransferase class V" evidence="3">
    <location>
        <begin position="3"/>
        <end position="372"/>
    </location>
</feature>
<dbReference type="EC" id="2.8.1.7" evidence="4"/>
<dbReference type="InterPro" id="IPR000192">
    <property type="entry name" value="Aminotrans_V_dom"/>
</dbReference>
<dbReference type="RefSeq" id="WP_209510597.1">
    <property type="nucleotide sequence ID" value="NZ_JAGGKS010000002.1"/>
</dbReference>
<dbReference type="Proteomes" id="UP001519342">
    <property type="component" value="Unassembled WGS sequence"/>
</dbReference>
<comment type="cofactor">
    <cofactor evidence="1">
        <name>pyridoxal 5'-phosphate</name>
        <dbReference type="ChEBI" id="CHEBI:597326"/>
    </cofactor>
</comment>
<dbReference type="InterPro" id="IPR018247">
    <property type="entry name" value="EF_Hand_1_Ca_BS"/>
</dbReference>
<dbReference type="SUPFAM" id="SSF53383">
    <property type="entry name" value="PLP-dependent transferases"/>
    <property type="match status" value="1"/>
</dbReference>
<evidence type="ECO:0000313" key="5">
    <source>
        <dbReference type="Proteomes" id="UP001519342"/>
    </source>
</evidence>
<evidence type="ECO:0000313" key="4">
    <source>
        <dbReference type="EMBL" id="MBP1924833.1"/>
    </source>
</evidence>
<accession>A0ABS4GAW5</accession>
<dbReference type="InterPro" id="IPR016454">
    <property type="entry name" value="Cysteine_dSase"/>
</dbReference>
<dbReference type="InterPro" id="IPR015422">
    <property type="entry name" value="PyrdxlP-dep_Trfase_small"/>
</dbReference>
<proteinExistence type="predicted"/>
<dbReference type="InterPro" id="IPR015424">
    <property type="entry name" value="PyrdxlP-dep_Trfase"/>
</dbReference>
<organism evidence="4 5">
    <name type="scientific">Sedimentibacter acidaminivorans</name>
    <dbReference type="NCBI Taxonomy" id="913099"/>
    <lineage>
        <taxon>Bacteria</taxon>
        <taxon>Bacillati</taxon>
        <taxon>Bacillota</taxon>
        <taxon>Tissierellia</taxon>
        <taxon>Sedimentibacter</taxon>
    </lineage>
</organism>
<dbReference type="Gene3D" id="3.90.1150.10">
    <property type="entry name" value="Aspartate Aminotransferase, domain 1"/>
    <property type="match status" value="1"/>
</dbReference>
<comment type="caution">
    <text evidence="4">The sequence shown here is derived from an EMBL/GenBank/DDBJ whole genome shotgun (WGS) entry which is preliminary data.</text>
</comment>
<evidence type="ECO:0000256" key="2">
    <source>
        <dbReference type="ARBA" id="ARBA00022898"/>
    </source>
</evidence>
<keyword evidence="5" id="KW-1185">Reference proteome</keyword>
<gene>
    <name evidence="4" type="ORF">J2Z76_000690</name>
</gene>
<protein>
    <submittedName>
        <fullName evidence="4">Cysteine desulfurase</fullName>
        <ecNumber evidence="4">2.8.1.7</ecNumber>
    </submittedName>
</protein>
<dbReference type="EMBL" id="JAGGKS010000002">
    <property type="protein sequence ID" value="MBP1924833.1"/>
    <property type="molecule type" value="Genomic_DNA"/>
</dbReference>
<dbReference type="Pfam" id="PF00266">
    <property type="entry name" value="Aminotran_5"/>
    <property type="match status" value="1"/>
</dbReference>
<dbReference type="GO" id="GO:0031071">
    <property type="term" value="F:cysteine desulfurase activity"/>
    <property type="evidence" value="ECO:0007669"/>
    <property type="project" value="UniProtKB-EC"/>
</dbReference>